<proteinExistence type="predicted"/>
<keyword evidence="2" id="KW-1185">Reference proteome</keyword>
<organism evidence="1 2">
    <name type="scientific">Dictyobacter aurantiacus</name>
    <dbReference type="NCBI Taxonomy" id="1936993"/>
    <lineage>
        <taxon>Bacteria</taxon>
        <taxon>Bacillati</taxon>
        <taxon>Chloroflexota</taxon>
        <taxon>Ktedonobacteria</taxon>
        <taxon>Ktedonobacterales</taxon>
        <taxon>Dictyobacteraceae</taxon>
        <taxon>Dictyobacter</taxon>
    </lineage>
</organism>
<name>A0A401ZLV6_9CHLR</name>
<dbReference type="AlphaFoldDB" id="A0A401ZLV6"/>
<evidence type="ECO:0000313" key="2">
    <source>
        <dbReference type="Proteomes" id="UP000287224"/>
    </source>
</evidence>
<dbReference type="RefSeq" id="WP_126599905.1">
    <property type="nucleotide sequence ID" value="NZ_BIFQ01000002.1"/>
</dbReference>
<sequence length="73" mass="8316">MLTLMGTHLQKREPITPEQTAWYHKSEATFHDVLASIRVQIWKQQINLTAAHDPAVRLLGSSVLDRLLFAACF</sequence>
<dbReference type="Proteomes" id="UP000287224">
    <property type="component" value="Unassembled WGS sequence"/>
</dbReference>
<reference evidence="2" key="1">
    <citation type="submission" date="2018-12" db="EMBL/GenBank/DDBJ databases">
        <title>Tengunoibacter tsumagoiensis gen. nov., sp. nov., Dictyobacter kobayashii sp. nov., D. alpinus sp. nov., and D. joshuensis sp. nov. and description of Dictyobacteraceae fam. nov. within the order Ktedonobacterales isolated from Tengu-no-mugimeshi.</title>
        <authorList>
            <person name="Wang C.M."/>
            <person name="Zheng Y."/>
            <person name="Sakai Y."/>
            <person name="Toyoda A."/>
            <person name="Minakuchi Y."/>
            <person name="Abe K."/>
            <person name="Yokota A."/>
            <person name="Yabe S."/>
        </authorList>
    </citation>
    <scope>NUCLEOTIDE SEQUENCE [LARGE SCALE GENOMIC DNA]</scope>
    <source>
        <strain evidence="2">S-27</strain>
    </source>
</reference>
<gene>
    <name evidence="1" type="ORF">KDAU_51410</name>
</gene>
<accession>A0A401ZLV6</accession>
<comment type="caution">
    <text evidence="1">The sequence shown here is derived from an EMBL/GenBank/DDBJ whole genome shotgun (WGS) entry which is preliminary data.</text>
</comment>
<protein>
    <submittedName>
        <fullName evidence="1">Uncharacterized protein</fullName>
    </submittedName>
</protein>
<evidence type="ECO:0000313" key="1">
    <source>
        <dbReference type="EMBL" id="GCE07812.1"/>
    </source>
</evidence>
<dbReference type="EMBL" id="BIFQ01000002">
    <property type="protein sequence ID" value="GCE07812.1"/>
    <property type="molecule type" value="Genomic_DNA"/>
</dbReference>